<reference evidence="2 3" key="1">
    <citation type="submission" date="2020-08" db="EMBL/GenBank/DDBJ databases">
        <title>Functional genomics of gut bacteria from endangered species of beetles.</title>
        <authorList>
            <person name="Carlos-Shanley C."/>
        </authorList>
    </citation>
    <scope>NUCLEOTIDE SEQUENCE [LARGE SCALE GENOMIC DNA]</scope>
    <source>
        <strain evidence="2 3">S00198</strain>
    </source>
</reference>
<feature type="signal peptide" evidence="1">
    <location>
        <begin position="1"/>
        <end position="25"/>
    </location>
</feature>
<sequence>MISLRNSALALAVAMAGLAAAPAHAADPAVFDAATGRLRFPILQIDGNLKFRDVVIQLVSPGQLRLNDTSVGTEISFTSAGNVLRIPQLNFGGTLYPAVSLTGPGFSLVSFGDVVIDAGTPSNYTLDIRVTAQGTPVPLITINNMPKPGNQAAFCSDPALQQTVLENAGAAQATWTMSTCTFSGNTGRMTGTLTITTPVAAAIPIVANFTYR</sequence>
<accession>A0A7X0PJS6</accession>
<name>A0A7X0PJS6_9BURK</name>
<evidence type="ECO:0000256" key="1">
    <source>
        <dbReference type="SAM" id="SignalP"/>
    </source>
</evidence>
<proteinExistence type="predicted"/>
<dbReference type="AlphaFoldDB" id="A0A7X0PJS6"/>
<evidence type="ECO:0000313" key="2">
    <source>
        <dbReference type="EMBL" id="MBB6562731.1"/>
    </source>
</evidence>
<dbReference type="Proteomes" id="UP000575083">
    <property type="component" value="Unassembled WGS sequence"/>
</dbReference>
<dbReference type="RefSeq" id="WP_184863029.1">
    <property type="nucleotide sequence ID" value="NZ_JACHLK010000014.1"/>
</dbReference>
<keyword evidence="3" id="KW-1185">Reference proteome</keyword>
<comment type="caution">
    <text evidence="2">The sequence shown here is derived from an EMBL/GenBank/DDBJ whole genome shotgun (WGS) entry which is preliminary data.</text>
</comment>
<keyword evidence="1" id="KW-0732">Signal</keyword>
<feature type="chain" id="PRO_5030574979" evidence="1">
    <location>
        <begin position="26"/>
        <end position="212"/>
    </location>
</feature>
<gene>
    <name evidence="2" type="ORF">HNP48_005447</name>
</gene>
<evidence type="ECO:0000313" key="3">
    <source>
        <dbReference type="Proteomes" id="UP000575083"/>
    </source>
</evidence>
<protein>
    <submittedName>
        <fullName evidence="2">Azurin</fullName>
    </submittedName>
</protein>
<organism evidence="2 3">
    <name type="scientific">Acidovorax soli</name>
    <dbReference type="NCBI Taxonomy" id="592050"/>
    <lineage>
        <taxon>Bacteria</taxon>
        <taxon>Pseudomonadati</taxon>
        <taxon>Pseudomonadota</taxon>
        <taxon>Betaproteobacteria</taxon>
        <taxon>Burkholderiales</taxon>
        <taxon>Comamonadaceae</taxon>
        <taxon>Acidovorax</taxon>
    </lineage>
</organism>
<dbReference type="EMBL" id="JACHLK010000014">
    <property type="protein sequence ID" value="MBB6562731.1"/>
    <property type="molecule type" value="Genomic_DNA"/>
</dbReference>